<dbReference type="NCBIfam" id="NF045496">
    <property type="entry name" value="FormamaseFmdA"/>
    <property type="match status" value="1"/>
</dbReference>
<evidence type="ECO:0000256" key="1">
    <source>
        <dbReference type="SAM" id="MobiDB-lite"/>
    </source>
</evidence>
<dbReference type="AlphaFoldDB" id="A0AAW1RRD2"/>
<dbReference type="EMBL" id="JALJOV010002020">
    <property type="protein sequence ID" value="KAK9836229.1"/>
    <property type="molecule type" value="Genomic_DNA"/>
</dbReference>
<dbReference type="InterPro" id="IPR054833">
    <property type="entry name" value="FormamaseFmdA"/>
</dbReference>
<name>A0AAW1RRD2_9CHLO</name>
<reference evidence="2 3" key="1">
    <citation type="journal article" date="2024" name="Nat. Commun.">
        <title>Phylogenomics reveals the evolutionary origins of lichenization in chlorophyte algae.</title>
        <authorList>
            <person name="Puginier C."/>
            <person name="Libourel C."/>
            <person name="Otte J."/>
            <person name="Skaloud P."/>
            <person name="Haon M."/>
            <person name="Grisel S."/>
            <person name="Petersen M."/>
            <person name="Berrin J.G."/>
            <person name="Delaux P.M."/>
            <person name="Dal Grande F."/>
            <person name="Keller J."/>
        </authorList>
    </citation>
    <scope>NUCLEOTIDE SEQUENCE [LARGE SCALE GENOMIC DNA]</scope>
    <source>
        <strain evidence="2 3">SAG 2523</strain>
    </source>
</reference>
<evidence type="ECO:0008006" key="4">
    <source>
        <dbReference type="Google" id="ProtNLM"/>
    </source>
</evidence>
<protein>
    <recommendedName>
        <fullName evidence="4">Formamidase</fullName>
    </recommendedName>
</protein>
<gene>
    <name evidence="2" type="ORF">WJX84_001724</name>
</gene>
<keyword evidence="3" id="KW-1185">Reference proteome</keyword>
<dbReference type="Pfam" id="PF03069">
    <property type="entry name" value="FmdA_AmdA"/>
    <property type="match status" value="1"/>
</dbReference>
<accession>A0AAW1RRD2</accession>
<organism evidence="2 3">
    <name type="scientific">Apatococcus fuscideae</name>
    <dbReference type="NCBI Taxonomy" id="2026836"/>
    <lineage>
        <taxon>Eukaryota</taxon>
        <taxon>Viridiplantae</taxon>
        <taxon>Chlorophyta</taxon>
        <taxon>core chlorophytes</taxon>
        <taxon>Trebouxiophyceae</taxon>
        <taxon>Chlorellales</taxon>
        <taxon>Chlorellaceae</taxon>
        <taxon>Apatococcus</taxon>
    </lineage>
</organism>
<evidence type="ECO:0000313" key="3">
    <source>
        <dbReference type="Proteomes" id="UP001485043"/>
    </source>
</evidence>
<dbReference type="Gene3D" id="2.60.120.580">
    <property type="entry name" value="Acetamidase/Formamidase-like domains"/>
    <property type="match status" value="1"/>
</dbReference>
<sequence>MPPRTPTPVVSVDPSKRPLNQKQPLHNRWHPDIPPVGEVKEGDLFRVETIDWTAGQIKDNDSAEDMKKVDLTQVHYLSGPIRCCDEKGSPAKPGDILTVEILNLGPLAGDEWGFTGVFDRDNGGGFLTEHFPDASKAIWDFDGIYCTSRHIPGVRFAGITHPGLIGTAPSAELLKIWNDREIGLHDTDPATVTLAKCLHTRPMAQPPNPTGACLGKVPKGKDWERIAAEAARTIPGRENGGNCDIKNLTRGCKVHFPVFVEGANLSMGDMHFSQGDGEVSFCGAIEMSGWLELKISIIRGGMEEYLTPMGPSKLNVNPIFEISPLQPAYSEWLVFEGVSVDEHGRQHYLDASVAYKRAVLNCIDYLSKFGYSKRQVYMLLSCCPCEGRISGIVDIPNACATLAIPTAIFDQDIRPKKTGLPVGPRLISRGEAPTAKYDGTLETFKNPATSSSSVAEMADAAAQILSLK</sequence>
<dbReference type="Proteomes" id="UP001485043">
    <property type="component" value="Unassembled WGS sequence"/>
</dbReference>
<dbReference type="PANTHER" id="PTHR31891">
    <property type="entry name" value="FORMAMIDASE C869.04-RELATED"/>
    <property type="match status" value="1"/>
</dbReference>
<dbReference type="InterPro" id="IPR004304">
    <property type="entry name" value="FmdA_AmdA"/>
</dbReference>
<dbReference type="GO" id="GO:0016811">
    <property type="term" value="F:hydrolase activity, acting on carbon-nitrogen (but not peptide) bonds, in linear amides"/>
    <property type="evidence" value="ECO:0007669"/>
    <property type="project" value="InterPro"/>
</dbReference>
<evidence type="ECO:0000313" key="2">
    <source>
        <dbReference type="EMBL" id="KAK9836229.1"/>
    </source>
</evidence>
<dbReference type="PANTHER" id="PTHR31891:SF1">
    <property type="entry name" value="FORMAMIDASE C869.04-RELATED"/>
    <property type="match status" value="1"/>
</dbReference>
<feature type="region of interest" description="Disordered" evidence="1">
    <location>
        <begin position="1"/>
        <end position="35"/>
    </location>
</feature>
<comment type="caution">
    <text evidence="2">The sequence shown here is derived from an EMBL/GenBank/DDBJ whole genome shotgun (WGS) entry which is preliminary data.</text>
</comment>
<proteinExistence type="predicted"/>
<dbReference type="SUPFAM" id="SSF141130">
    <property type="entry name" value="Acetamidase/Formamidase-like"/>
    <property type="match status" value="1"/>
</dbReference>